<accession>X0Q847</accession>
<evidence type="ECO:0000313" key="1">
    <source>
        <dbReference type="EMBL" id="GAF47647.1"/>
    </source>
</evidence>
<dbReference type="AlphaFoldDB" id="X0Q847"/>
<protein>
    <recommendedName>
        <fullName evidence="3">TetR family transcriptional regulator</fullName>
    </recommendedName>
</protein>
<proteinExistence type="predicted"/>
<evidence type="ECO:0008006" key="3">
    <source>
        <dbReference type="Google" id="ProtNLM"/>
    </source>
</evidence>
<comment type="caution">
    <text evidence="1">The sequence shown here is derived from an EMBL/GenBank/DDBJ whole genome shotgun (WGS) entry which is preliminary data.</text>
</comment>
<keyword evidence="2" id="KW-1185">Reference proteome</keyword>
<gene>
    <name evidence="1" type="ORF">RW1_043_00820</name>
</gene>
<name>X0Q847_RHOWR</name>
<reference evidence="1 2" key="1">
    <citation type="submission" date="2014-02" db="EMBL/GenBank/DDBJ databases">
        <title>Whole genome shotgun sequence of Rhodococcus wratislaviensis NBRC 100605.</title>
        <authorList>
            <person name="Hosoyama A."/>
            <person name="Tsuchikane K."/>
            <person name="Yoshida I."/>
            <person name="Ohji S."/>
            <person name="Ichikawa N."/>
            <person name="Yamazoe A."/>
            <person name="Fujita N."/>
        </authorList>
    </citation>
    <scope>NUCLEOTIDE SEQUENCE [LARGE SCALE GENOMIC DNA]</scope>
    <source>
        <strain evidence="1 2">NBRC 100605</strain>
    </source>
</reference>
<evidence type="ECO:0000313" key="2">
    <source>
        <dbReference type="Proteomes" id="UP000019491"/>
    </source>
</evidence>
<organism evidence="1 2">
    <name type="scientific">Rhodococcus wratislaviensis NBRC 100605</name>
    <dbReference type="NCBI Taxonomy" id="1219028"/>
    <lineage>
        <taxon>Bacteria</taxon>
        <taxon>Bacillati</taxon>
        <taxon>Actinomycetota</taxon>
        <taxon>Actinomycetes</taxon>
        <taxon>Mycobacteriales</taxon>
        <taxon>Nocardiaceae</taxon>
        <taxon>Rhodococcus</taxon>
    </lineage>
</organism>
<dbReference type="EMBL" id="BAWF01000043">
    <property type="protein sequence ID" value="GAF47647.1"/>
    <property type="molecule type" value="Genomic_DNA"/>
</dbReference>
<sequence>MGNWTPRYLARVETFYGPGYFEFAAVLETMTASLLVDIERRIGDCRTLHSRIETACSLWTLSGYGLVQVHPDARDLFDARFPAVRTSIADFQAFLAGLLDRASMAPAVPQLRPQRLAETVTLSLQGIKSYTSSRDHRLDLIEALATAVYDSVVARPGLRAATGHTGIGADAPAEAVRGLPE</sequence>
<dbReference type="Proteomes" id="UP000019491">
    <property type="component" value="Unassembled WGS sequence"/>
</dbReference>